<feature type="transmembrane region" description="Helical" evidence="7">
    <location>
        <begin position="146"/>
        <end position="164"/>
    </location>
</feature>
<name>A0A0H3FRV4_KLEAK</name>
<accession>A0A0H3FRV4</accession>
<dbReference type="PATRIC" id="fig|1028307.3.peg.3472"/>
<feature type="transmembrane region" description="Helical" evidence="7">
    <location>
        <begin position="308"/>
        <end position="331"/>
    </location>
</feature>
<evidence type="ECO:0000256" key="6">
    <source>
        <dbReference type="ARBA" id="ARBA00023136"/>
    </source>
</evidence>
<dbReference type="Proteomes" id="UP000008881">
    <property type="component" value="Chromosome"/>
</dbReference>
<dbReference type="HOGENOM" id="CLU_057300_0_0_6"/>
<feature type="transmembrane region" description="Helical" evidence="7">
    <location>
        <begin position="254"/>
        <end position="273"/>
    </location>
</feature>
<dbReference type="PANTHER" id="PTHR43266:SF7">
    <property type="entry name" value="TRANSPORTER, PUTATIVE-RELATED"/>
    <property type="match status" value="1"/>
</dbReference>
<evidence type="ECO:0008006" key="10">
    <source>
        <dbReference type="Google" id="ProtNLM"/>
    </source>
</evidence>
<dbReference type="SUPFAM" id="SSF103473">
    <property type="entry name" value="MFS general substrate transporter"/>
    <property type="match status" value="1"/>
</dbReference>
<evidence type="ECO:0000256" key="3">
    <source>
        <dbReference type="ARBA" id="ARBA00022475"/>
    </source>
</evidence>
<proteinExistence type="predicted"/>
<organism evidence="8 9">
    <name type="scientific">Klebsiella aerogenes (strain ATCC 13048 / DSM 30053 / CCUG 1429 / JCM 1235 / KCTC 2190 / NBRC 13534 / NCIMB 10102 / NCTC 10006 / CDC 819-56)</name>
    <name type="common">Enterobacter aerogenes</name>
    <dbReference type="NCBI Taxonomy" id="1028307"/>
    <lineage>
        <taxon>Bacteria</taxon>
        <taxon>Pseudomonadati</taxon>
        <taxon>Pseudomonadota</taxon>
        <taxon>Gammaproteobacteria</taxon>
        <taxon>Enterobacterales</taxon>
        <taxon>Enterobacteriaceae</taxon>
        <taxon>Klebsiella/Raoultella group</taxon>
        <taxon>Klebsiella</taxon>
    </lineage>
</organism>
<keyword evidence="4 7" id="KW-0812">Transmembrane</keyword>
<gene>
    <name evidence="8" type="ordered locus">EAE_17370</name>
</gene>
<keyword evidence="6 7" id="KW-0472">Membrane</keyword>
<feature type="transmembrane region" description="Helical" evidence="7">
    <location>
        <begin position="374"/>
        <end position="394"/>
    </location>
</feature>
<feature type="transmembrane region" description="Helical" evidence="7">
    <location>
        <begin position="14"/>
        <end position="37"/>
    </location>
</feature>
<evidence type="ECO:0000313" key="9">
    <source>
        <dbReference type="Proteomes" id="UP000008881"/>
    </source>
</evidence>
<feature type="transmembrane region" description="Helical" evidence="7">
    <location>
        <begin position="75"/>
        <end position="98"/>
    </location>
</feature>
<dbReference type="EMBL" id="CP002824">
    <property type="protein sequence ID" value="AEG98385.1"/>
    <property type="molecule type" value="Genomic_DNA"/>
</dbReference>
<dbReference type="PANTHER" id="PTHR43266">
    <property type="entry name" value="MACROLIDE-EFFLUX PROTEIN"/>
    <property type="match status" value="1"/>
</dbReference>
<feature type="transmembrane region" description="Helical" evidence="7">
    <location>
        <begin position="221"/>
        <end position="242"/>
    </location>
</feature>
<dbReference type="GeneID" id="93311668"/>
<keyword evidence="5 7" id="KW-1133">Transmembrane helix</keyword>
<feature type="transmembrane region" description="Helical" evidence="7">
    <location>
        <begin position="285"/>
        <end position="302"/>
    </location>
</feature>
<feature type="transmembrane region" description="Helical" evidence="7">
    <location>
        <begin position="352"/>
        <end position="368"/>
    </location>
</feature>
<sequence>MIRALMNALAGKPWLMLLGISFIISSVGNGITYIVVFSELIRLAAPTTSLALAYVLSTVPGLIGSKVGEYYCRTGNPFSILVVGEFLGMAGLSAPFMAVLNGSIPLFLIAQTVSAFIIGMTFPAMSKIFKTGLSEKELPVATTLETIIFACNVIFGVGLGLLLLGHVTVIHLLIIDLASYALSVIMLLSAKGKFRNIFHYIEQKDAVIRWKEISNTQKRGILLLPLLAFAGAPAMALLPGLVPTNLTGHEAQATALALLFSRSLGQLIGPLLLNPERFEKNSNNNSLLLGCLFIFVACYGLIPFSTSSYLALALVFIAHIFSNVVFSLAVYSVLKKFDENHVAAAMAKSYRWQMMITAIVSIGAGYSSDYLGVIYALYAFSGSGFLLIVIFSFVEKYFSPKTRSNNLELE</sequence>
<feature type="transmembrane region" description="Helical" evidence="7">
    <location>
        <begin position="104"/>
        <end position="125"/>
    </location>
</feature>
<evidence type="ECO:0000256" key="7">
    <source>
        <dbReference type="SAM" id="Phobius"/>
    </source>
</evidence>
<dbReference type="RefSeq" id="WP_015705169.1">
    <property type="nucleotide sequence ID" value="NC_015663.1"/>
</dbReference>
<dbReference type="GO" id="GO:0005886">
    <property type="term" value="C:plasma membrane"/>
    <property type="evidence" value="ECO:0007669"/>
    <property type="project" value="UniProtKB-SubCell"/>
</dbReference>
<feature type="transmembrane region" description="Helical" evidence="7">
    <location>
        <begin position="43"/>
        <end position="63"/>
    </location>
</feature>
<keyword evidence="2" id="KW-0813">Transport</keyword>
<evidence type="ECO:0000256" key="2">
    <source>
        <dbReference type="ARBA" id="ARBA00022448"/>
    </source>
</evidence>
<dbReference type="eggNOG" id="ENOG502ZCJF">
    <property type="taxonomic scope" value="Bacteria"/>
</dbReference>
<evidence type="ECO:0000256" key="1">
    <source>
        <dbReference type="ARBA" id="ARBA00004651"/>
    </source>
</evidence>
<evidence type="ECO:0000313" key="8">
    <source>
        <dbReference type="EMBL" id="AEG98385.1"/>
    </source>
</evidence>
<dbReference type="KEGG" id="eae:EAE_17370"/>
<dbReference type="AlphaFoldDB" id="A0A0H3FRV4"/>
<feature type="transmembrane region" description="Helical" evidence="7">
    <location>
        <begin position="170"/>
        <end position="190"/>
    </location>
</feature>
<evidence type="ECO:0000256" key="4">
    <source>
        <dbReference type="ARBA" id="ARBA00022692"/>
    </source>
</evidence>
<dbReference type="OrthoDB" id="9178670at2"/>
<evidence type="ECO:0000256" key="5">
    <source>
        <dbReference type="ARBA" id="ARBA00022989"/>
    </source>
</evidence>
<comment type="subcellular location">
    <subcellularLocation>
        <location evidence="1">Cell membrane</location>
        <topology evidence="1">Multi-pass membrane protein</topology>
    </subcellularLocation>
</comment>
<dbReference type="InterPro" id="IPR036259">
    <property type="entry name" value="MFS_trans_sf"/>
</dbReference>
<protein>
    <recommendedName>
        <fullName evidence="10">H+ Antiporter protein</fullName>
    </recommendedName>
</protein>
<reference evidence="8 9" key="1">
    <citation type="journal article" date="2012" name="J. Bacteriol.">
        <title>Complete genome sequence of Enterobacter aerogenes KCTC 2190.</title>
        <authorList>
            <person name="Shin S.H."/>
            <person name="Kim S."/>
            <person name="Kim J.Y."/>
            <person name="Lee S."/>
            <person name="Um Y."/>
            <person name="Oh M.K."/>
            <person name="Kim Y.R."/>
            <person name="Lee J."/>
            <person name="Yang K.S."/>
        </authorList>
    </citation>
    <scope>NUCLEOTIDE SEQUENCE [LARGE SCALE GENOMIC DNA]</scope>
    <source>
        <strain evidence="8 9">KCTC 2190</strain>
    </source>
</reference>
<keyword evidence="9" id="KW-1185">Reference proteome</keyword>
<keyword evidence="3" id="KW-1003">Cell membrane</keyword>